<dbReference type="RefSeq" id="WP_191780034.1">
    <property type="nucleotide sequence ID" value="NZ_JACSQV010000002.1"/>
</dbReference>
<comment type="caution">
    <text evidence="1">The sequence shown here is derived from an EMBL/GenBank/DDBJ whole genome shotgun (WGS) entry which is preliminary data.</text>
</comment>
<name>A0ABR8Q9P2_9CELL</name>
<accession>A0ABR8Q9P2</accession>
<proteinExistence type="predicted"/>
<evidence type="ECO:0000313" key="2">
    <source>
        <dbReference type="Proteomes" id="UP000604241"/>
    </source>
</evidence>
<evidence type="ECO:0000313" key="1">
    <source>
        <dbReference type="EMBL" id="MBD7917149.1"/>
    </source>
</evidence>
<dbReference type="EMBL" id="JACSQV010000002">
    <property type="protein sequence ID" value="MBD7917149.1"/>
    <property type="molecule type" value="Genomic_DNA"/>
</dbReference>
<reference evidence="1 2" key="1">
    <citation type="submission" date="2020-08" db="EMBL/GenBank/DDBJ databases">
        <title>A Genomic Blueprint of the Chicken Gut Microbiome.</title>
        <authorList>
            <person name="Gilroy R."/>
            <person name="Ravi A."/>
            <person name="Getino M."/>
            <person name="Pursley I."/>
            <person name="Horton D.L."/>
            <person name="Alikhan N.-F."/>
            <person name="Baker D."/>
            <person name="Gharbi K."/>
            <person name="Hall N."/>
            <person name="Watson M."/>
            <person name="Adriaenssens E.M."/>
            <person name="Foster-Nyarko E."/>
            <person name="Jarju S."/>
            <person name="Secka A."/>
            <person name="Antonio M."/>
            <person name="Oren A."/>
            <person name="Chaudhuri R."/>
            <person name="La Ragione R.M."/>
            <person name="Hildebrand F."/>
            <person name="Pallen M.J."/>
        </authorList>
    </citation>
    <scope>NUCLEOTIDE SEQUENCE [LARGE SCALE GENOMIC DNA]</scope>
    <source>
        <strain evidence="1 2">Sa3CUA2</strain>
    </source>
</reference>
<keyword evidence="2" id="KW-1185">Reference proteome</keyword>
<sequence>MPDETWVEHRRSGDRELLGWVRPAGEGFVAVDRLGRDLTGPLDWTDAEDALEAHGLHWLAELWQLTHDDGTVVRVRLVEVSPTRVVVKQDDLNAVGEEAAPTWTLPFPAPPALAPFAGDAFTFDPGWGR</sequence>
<gene>
    <name evidence="1" type="ORF">H9657_02505</name>
</gene>
<organism evidence="1 2">
    <name type="scientific">Cellulomonas avistercoris</name>
    <dbReference type="NCBI Taxonomy" id="2762242"/>
    <lineage>
        <taxon>Bacteria</taxon>
        <taxon>Bacillati</taxon>
        <taxon>Actinomycetota</taxon>
        <taxon>Actinomycetes</taxon>
        <taxon>Micrococcales</taxon>
        <taxon>Cellulomonadaceae</taxon>
        <taxon>Cellulomonas</taxon>
    </lineage>
</organism>
<protein>
    <submittedName>
        <fullName evidence="1">Uncharacterized protein</fullName>
    </submittedName>
</protein>
<dbReference type="Proteomes" id="UP000604241">
    <property type="component" value="Unassembled WGS sequence"/>
</dbReference>